<evidence type="ECO:0000259" key="2">
    <source>
        <dbReference type="Pfam" id="PF04457"/>
    </source>
</evidence>
<dbReference type="RefSeq" id="XP_002676432.1">
    <property type="nucleotide sequence ID" value="XM_002676386.1"/>
</dbReference>
<organism evidence="4">
    <name type="scientific">Naegleria gruberi</name>
    <name type="common">Amoeba</name>
    <dbReference type="NCBI Taxonomy" id="5762"/>
    <lineage>
        <taxon>Eukaryota</taxon>
        <taxon>Discoba</taxon>
        <taxon>Heterolobosea</taxon>
        <taxon>Tetramitia</taxon>
        <taxon>Eutetramitia</taxon>
        <taxon>Vahlkampfiidae</taxon>
        <taxon>Naegleria</taxon>
    </lineage>
</organism>
<accession>D2VHI7</accession>
<evidence type="ECO:0000313" key="4">
    <source>
        <dbReference type="Proteomes" id="UP000006671"/>
    </source>
</evidence>
<dbReference type="Pfam" id="PF04457">
    <property type="entry name" value="MJ1316"/>
    <property type="match status" value="1"/>
</dbReference>
<sequence>MSQSIPRFIQPSSSSSRSRSSSNANSDVISSSPSHLSSSPSMMEYYKKSSGSSPLSKEEEELMNQKKERFQTCKEVIDRLNWDESLADVMQNLAMIYKDRFEGDVFISYSEYENSELKEDLPQHRIQSLIYRDEHVFWDKNKRIDLITSKEIFPIIDSYLNPTEPIDETSQGAEIKKKKKKNSKPSISLEKSKASTLLKTTSGENLEDEEEDEIDQYIAEYDEEYGMYLK</sequence>
<name>D2VHI7_NAEGR</name>
<gene>
    <name evidence="3" type="ORF">NAEGRDRAFT_68341</name>
</gene>
<evidence type="ECO:0000313" key="3">
    <source>
        <dbReference type="EMBL" id="EFC43688.1"/>
    </source>
</evidence>
<dbReference type="InterPro" id="IPR040459">
    <property type="entry name" value="MJ1316"/>
</dbReference>
<dbReference type="Proteomes" id="UP000006671">
    <property type="component" value="Unassembled WGS sequence"/>
</dbReference>
<feature type="region of interest" description="Disordered" evidence="1">
    <location>
        <begin position="1"/>
        <end position="61"/>
    </location>
</feature>
<dbReference type="OrthoDB" id="10263155at2759"/>
<reference evidence="3 4" key="1">
    <citation type="journal article" date="2010" name="Cell">
        <title>The genome of Naegleria gruberi illuminates early eukaryotic versatility.</title>
        <authorList>
            <person name="Fritz-Laylin L.K."/>
            <person name="Prochnik S.E."/>
            <person name="Ginger M.L."/>
            <person name="Dacks J.B."/>
            <person name="Carpenter M.L."/>
            <person name="Field M.C."/>
            <person name="Kuo A."/>
            <person name="Paredez A."/>
            <person name="Chapman J."/>
            <person name="Pham J."/>
            <person name="Shu S."/>
            <person name="Neupane R."/>
            <person name="Cipriano M."/>
            <person name="Mancuso J."/>
            <person name="Tu H."/>
            <person name="Salamov A."/>
            <person name="Lindquist E."/>
            <person name="Shapiro H."/>
            <person name="Lucas S."/>
            <person name="Grigoriev I.V."/>
            <person name="Cande W.Z."/>
            <person name="Fulton C."/>
            <person name="Rokhsar D.S."/>
            <person name="Dawson S.C."/>
        </authorList>
    </citation>
    <scope>NUCLEOTIDE SEQUENCE [LARGE SCALE GENOMIC DNA]</scope>
    <source>
        <strain evidence="3 4">NEG-M</strain>
    </source>
</reference>
<evidence type="ECO:0000256" key="1">
    <source>
        <dbReference type="SAM" id="MobiDB-lite"/>
    </source>
</evidence>
<dbReference type="InParanoid" id="D2VHI7"/>
<protein>
    <submittedName>
        <fullName evidence="3">Predicted protein</fullName>
    </submittedName>
</protein>
<dbReference type="KEGG" id="ngr:NAEGRDRAFT_68341"/>
<feature type="compositionally biased region" description="Low complexity" evidence="1">
    <location>
        <begin position="1"/>
        <end position="41"/>
    </location>
</feature>
<dbReference type="VEuPathDB" id="AmoebaDB:NAEGRDRAFT_68341"/>
<proteinExistence type="predicted"/>
<dbReference type="OMA" id="MAEYDEM"/>
<dbReference type="EMBL" id="GG738872">
    <property type="protein sequence ID" value="EFC43688.1"/>
    <property type="molecule type" value="Genomic_DNA"/>
</dbReference>
<keyword evidence="4" id="KW-1185">Reference proteome</keyword>
<dbReference type="AlphaFoldDB" id="D2VHI7"/>
<feature type="domain" description="MJ1316 RNA cyclic group end recognition" evidence="2">
    <location>
        <begin position="71"/>
        <end position="140"/>
    </location>
</feature>
<dbReference type="GeneID" id="8862189"/>
<feature type="region of interest" description="Disordered" evidence="1">
    <location>
        <begin position="169"/>
        <end position="190"/>
    </location>
</feature>